<feature type="domain" description="Penicillin-binding protein dimerisation" evidence="5">
    <location>
        <begin position="55"/>
        <end position="225"/>
    </location>
</feature>
<evidence type="ECO:0000313" key="6">
    <source>
        <dbReference type="EMBL" id="TSJ75058.1"/>
    </source>
</evidence>
<evidence type="ECO:0000256" key="1">
    <source>
        <dbReference type="ARBA" id="ARBA00004370"/>
    </source>
</evidence>
<keyword evidence="7" id="KW-1185">Reference proteome</keyword>
<dbReference type="SUPFAM" id="SSF56519">
    <property type="entry name" value="Penicillin binding protein dimerisation domain"/>
    <property type="match status" value="1"/>
</dbReference>
<comment type="caution">
    <text evidence="6">The sequence shown here is derived from an EMBL/GenBank/DDBJ whole genome shotgun (WGS) entry which is preliminary data.</text>
</comment>
<dbReference type="GO" id="GO:0004180">
    <property type="term" value="F:carboxypeptidase activity"/>
    <property type="evidence" value="ECO:0007669"/>
    <property type="project" value="UniProtKB-KW"/>
</dbReference>
<dbReference type="InterPro" id="IPR012338">
    <property type="entry name" value="Beta-lactam/transpept-like"/>
</dbReference>
<organism evidence="6 7">
    <name type="scientific">Rariglobus hedericola</name>
    <dbReference type="NCBI Taxonomy" id="2597822"/>
    <lineage>
        <taxon>Bacteria</taxon>
        <taxon>Pseudomonadati</taxon>
        <taxon>Verrucomicrobiota</taxon>
        <taxon>Opitutia</taxon>
        <taxon>Opitutales</taxon>
        <taxon>Opitutaceae</taxon>
        <taxon>Rariglobus</taxon>
    </lineage>
</organism>
<dbReference type="AlphaFoldDB" id="A0A556QEJ9"/>
<reference evidence="6 7" key="1">
    <citation type="submission" date="2019-07" db="EMBL/GenBank/DDBJ databases">
        <title>Description of 53C-WASEF.</title>
        <authorList>
            <person name="Pitt A."/>
            <person name="Hahn M.W."/>
        </authorList>
    </citation>
    <scope>NUCLEOTIDE SEQUENCE [LARGE SCALE GENOMIC DNA]</scope>
    <source>
        <strain evidence="6 7">53C-WASEF</strain>
    </source>
</reference>
<name>A0A556QEJ9_9BACT</name>
<evidence type="ECO:0000259" key="5">
    <source>
        <dbReference type="Pfam" id="PF03717"/>
    </source>
</evidence>
<dbReference type="OrthoDB" id="9770103at2"/>
<proteinExistence type="predicted"/>
<dbReference type="InterPro" id="IPR050515">
    <property type="entry name" value="Beta-lactam/transpept"/>
</dbReference>
<evidence type="ECO:0000256" key="3">
    <source>
        <dbReference type="ARBA" id="ARBA00023136"/>
    </source>
</evidence>
<dbReference type="Gene3D" id="3.90.1310.10">
    <property type="entry name" value="Penicillin-binding protein 2a (Domain 2)"/>
    <property type="match status" value="1"/>
</dbReference>
<dbReference type="GO" id="GO:0005886">
    <property type="term" value="C:plasma membrane"/>
    <property type="evidence" value="ECO:0007669"/>
    <property type="project" value="TreeGrafter"/>
</dbReference>
<keyword evidence="3" id="KW-0472">Membrane</keyword>
<dbReference type="PANTHER" id="PTHR30627">
    <property type="entry name" value="PEPTIDOGLYCAN D,D-TRANSPEPTIDASE"/>
    <property type="match status" value="1"/>
</dbReference>
<dbReference type="GO" id="GO:0008658">
    <property type="term" value="F:penicillin binding"/>
    <property type="evidence" value="ECO:0007669"/>
    <property type="project" value="InterPro"/>
</dbReference>
<comment type="subcellular location">
    <subcellularLocation>
        <location evidence="1">Membrane</location>
    </subcellularLocation>
</comment>
<dbReference type="PROSITE" id="PS51257">
    <property type="entry name" value="PROKAR_LIPOPROTEIN"/>
    <property type="match status" value="1"/>
</dbReference>
<keyword evidence="2" id="KW-0645">Protease</keyword>
<evidence type="ECO:0000259" key="4">
    <source>
        <dbReference type="Pfam" id="PF00905"/>
    </source>
</evidence>
<dbReference type="Gene3D" id="3.30.450.330">
    <property type="match status" value="1"/>
</dbReference>
<accession>A0A556QEJ9</accession>
<dbReference type="InterPro" id="IPR005311">
    <property type="entry name" value="PBP_dimer"/>
</dbReference>
<keyword evidence="2" id="KW-0121">Carboxypeptidase</keyword>
<keyword evidence="2" id="KW-0378">Hydrolase</keyword>
<dbReference type="InterPro" id="IPR001460">
    <property type="entry name" value="PCN-bd_Tpept"/>
</dbReference>
<feature type="domain" description="Penicillin-binding protein transpeptidase" evidence="4">
    <location>
        <begin position="275"/>
        <end position="591"/>
    </location>
</feature>
<dbReference type="Pfam" id="PF03717">
    <property type="entry name" value="PBP_dimer"/>
    <property type="match status" value="1"/>
</dbReference>
<dbReference type="Gene3D" id="3.40.710.10">
    <property type="entry name" value="DD-peptidase/beta-lactamase superfamily"/>
    <property type="match status" value="1"/>
</dbReference>
<dbReference type="GO" id="GO:0071555">
    <property type="term" value="P:cell wall organization"/>
    <property type="evidence" value="ECO:0007669"/>
    <property type="project" value="TreeGrafter"/>
</dbReference>
<sequence>MSKGFASNYRIVLLGAGILACFGCIGIRLLDLHVFERERLMSFVERARRQITVESAKRGDILDDKGDRLATSRSLIVLGVDPQALLKADEPKWPELARLLNMQPAELARIFNTKTRGSVAAPSTAATAESTEASAEEVSASGERLIRWAKLSEAVEESTYDQISKLGIKGVYGNRTYTRAYPHNQLAAHLIGFVNKAGEPAAGVEAFADFYLRGQDGWRESEKDGLRRELAQFRNREVSATAGYTVRLSIDSAIQHIVEQEIDEIVKKFNPKKVTVIVSDPHSGFVLALGNYPTFNLNEYNELSKDEMGQMRNVAITDILDPGSTFKIVAASGALNDGLVRPDTRFNCSIDSIEYKGKPRRFMRDDHEFDHPLTVAEIISHSSNVGAAQLGMQLGEQKLYDYARAFGFGEKSGFPFGGEVSGYLNTVDKWSGVDITRIPAGYSISATPMQIHMAMATIASGGMLMRPQVIRQVTDESGEVVYNFTGSVRRHVISTKTAEQMARMLQGVASKEGTAPMAAIPNFEVAGKTGTAQKLINGRYSERNHVGSFVGFFPASRPRVVITVIVDDGKPANGRVGYGSVVAAPSFKHIAEQLIQYMDIKPVIEPGRNLLVMDGGRR</sequence>
<dbReference type="InterPro" id="IPR036138">
    <property type="entry name" value="PBP_dimer_sf"/>
</dbReference>
<dbReference type="SUPFAM" id="SSF56601">
    <property type="entry name" value="beta-lactamase/transpeptidase-like"/>
    <property type="match status" value="1"/>
</dbReference>
<dbReference type="EMBL" id="VMBG01000004">
    <property type="protein sequence ID" value="TSJ75058.1"/>
    <property type="molecule type" value="Genomic_DNA"/>
</dbReference>
<dbReference type="RefSeq" id="WP_144354200.1">
    <property type="nucleotide sequence ID" value="NZ_CBCRVV010000010.1"/>
</dbReference>
<dbReference type="Proteomes" id="UP000315648">
    <property type="component" value="Unassembled WGS sequence"/>
</dbReference>
<protein>
    <submittedName>
        <fullName evidence="6">Penicillin-binding protein 2</fullName>
    </submittedName>
</protein>
<dbReference type="Pfam" id="PF00905">
    <property type="entry name" value="Transpeptidase"/>
    <property type="match status" value="1"/>
</dbReference>
<gene>
    <name evidence="6" type="ORF">FPL22_16805</name>
</gene>
<evidence type="ECO:0000313" key="7">
    <source>
        <dbReference type="Proteomes" id="UP000315648"/>
    </source>
</evidence>
<dbReference type="PANTHER" id="PTHR30627:SF1">
    <property type="entry name" value="PEPTIDOGLYCAN D,D-TRANSPEPTIDASE FTSI"/>
    <property type="match status" value="1"/>
</dbReference>
<evidence type="ECO:0000256" key="2">
    <source>
        <dbReference type="ARBA" id="ARBA00022645"/>
    </source>
</evidence>